<comment type="subcellular location">
    <subcellularLocation>
        <location evidence="1">Membrane</location>
        <topology evidence="1">Multi-pass membrane protein</topology>
    </subcellularLocation>
</comment>
<evidence type="ECO:0000256" key="6">
    <source>
        <dbReference type="SAM" id="Phobius"/>
    </source>
</evidence>
<keyword evidence="4 6" id="KW-1133">Transmembrane helix</keyword>
<feature type="transmembrane region" description="Helical" evidence="6">
    <location>
        <begin position="462"/>
        <end position="486"/>
    </location>
</feature>
<reference evidence="7 8" key="1">
    <citation type="submission" date="2022-10" db="EMBL/GenBank/DDBJ databases">
        <title>Defluviimonas sp. nov., isolated from ocean surface water.</title>
        <authorList>
            <person name="He W."/>
            <person name="Wang L."/>
            <person name="Zhang D.-F."/>
        </authorList>
    </citation>
    <scope>NUCLEOTIDE SEQUENCE [LARGE SCALE GENOMIC DNA]</scope>
    <source>
        <strain evidence="7 8">WL0075</strain>
    </source>
</reference>
<sequence>MTALLLSCLILVALYALYIAARVARIGAAPETFLDAGGTLPGWSVIFLLPGLAMTALGVERHLGLVARFGLQASHVAVGIVLLAMAALLIWNRLWFAARIAGLGSPGAALGQFYGSITLRIAVLILALLFALPFAADVLSFAAALLETATQGLLPRAAGAWLLAIALTIPAIVGGWRGTVLTLAMLSLSLLALLPGVTVLTELTAAERGFPVMPIVVADGILWDRLPGVVRYIGGVGKHVPQEGIFTAVAVSSSALALLGLVLSPPALYLGQTLRAGRSFGVASVWLTGGLTAGLVVLCGPVLAGRLSGGVPALAAALHEAEPLAGTALFLLLLLPVLLAVSFLVTGGALIWTRELVVAYLFPGLAPEAQRFAARVAIAFTFFFMAFMASFLPLTSAVLASVALPLSVQLLPALLGLAFFRWIGRGAVLAGLTLGCLIVVFTEPLGLILFEGLFVDLPWGRWPLGIHSAAWGLVFNLLLVLLSATVTQRAPDRFQRDRLHDALLAATGLRVGGRGLLWALALLWGFFAYGPGAILGNTFFSDPIFAPGPAAALGVPSLWVWQILFWLLGVVLVWWLAYRLGFGRTSEDRIKPITLGEAPGLRVPDWLAAGVARVTGRGTLPAGPVEAPRRRAARR</sequence>
<comment type="caution">
    <text evidence="7">The sequence shown here is derived from an EMBL/GenBank/DDBJ whole genome shotgun (WGS) entry which is preliminary data.</text>
</comment>
<dbReference type="InterPro" id="IPR001734">
    <property type="entry name" value="Na/solute_symporter"/>
</dbReference>
<feature type="transmembrane region" description="Helical" evidence="6">
    <location>
        <begin position="516"/>
        <end position="539"/>
    </location>
</feature>
<feature type="transmembrane region" description="Helical" evidence="6">
    <location>
        <begin position="559"/>
        <end position="578"/>
    </location>
</feature>
<feature type="transmembrane region" description="Helical" evidence="6">
    <location>
        <begin position="398"/>
        <end position="420"/>
    </location>
</feature>
<accession>A0ABT2YYX4</accession>
<organism evidence="7 8">
    <name type="scientific">Albidovulum sediminicola</name>
    <dbReference type="NCBI Taxonomy" id="2984331"/>
    <lineage>
        <taxon>Bacteria</taxon>
        <taxon>Pseudomonadati</taxon>
        <taxon>Pseudomonadota</taxon>
        <taxon>Alphaproteobacteria</taxon>
        <taxon>Rhodobacterales</taxon>
        <taxon>Paracoccaceae</taxon>
        <taxon>Albidovulum</taxon>
    </lineage>
</organism>
<dbReference type="Gene3D" id="1.20.1730.10">
    <property type="entry name" value="Sodium/glucose cotransporter"/>
    <property type="match status" value="1"/>
</dbReference>
<dbReference type="PROSITE" id="PS50283">
    <property type="entry name" value="NA_SOLUT_SYMP_3"/>
    <property type="match status" value="1"/>
</dbReference>
<dbReference type="Proteomes" id="UP001652503">
    <property type="component" value="Unassembled WGS sequence"/>
</dbReference>
<dbReference type="EMBL" id="JAOWLA010000003">
    <property type="protein sequence ID" value="MCV2864089.1"/>
    <property type="molecule type" value="Genomic_DNA"/>
</dbReference>
<evidence type="ECO:0000313" key="8">
    <source>
        <dbReference type="Proteomes" id="UP001652503"/>
    </source>
</evidence>
<evidence type="ECO:0000256" key="1">
    <source>
        <dbReference type="ARBA" id="ARBA00004141"/>
    </source>
</evidence>
<keyword evidence="8" id="KW-1185">Reference proteome</keyword>
<feature type="transmembrane region" description="Helical" evidence="6">
    <location>
        <begin position="282"/>
        <end position="304"/>
    </location>
</feature>
<keyword evidence="3 6" id="KW-0812">Transmembrane</keyword>
<feature type="transmembrane region" description="Helical" evidence="6">
    <location>
        <begin position="40"/>
        <end position="59"/>
    </location>
</feature>
<evidence type="ECO:0000256" key="5">
    <source>
        <dbReference type="ARBA" id="ARBA00023136"/>
    </source>
</evidence>
<feature type="transmembrane region" description="Helical" evidence="6">
    <location>
        <begin position="121"/>
        <end position="146"/>
    </location>
</feature>
<feature type="transmembrane region" description="Helical" evidence="6">
    <location>
        <begin position="183"/>
        <end position="201"/>
    </location>
</feature>
<gene>
    <name evidence="7" type="ORF">OE647_04955</name>
</gene>
<feature type="transmembrane region" description="Helical" evidence="6">
    <location>
        <begin position="71"/>
        <end position="90"/>
    </location>
</feature>
<comment type="similarity">
    <text evidence="2">Belongs to the sodium:solute symporter (SSF) (TC 2.A.21) family.</text>
</comment>
<evidence type="ECO:0000256" key="4">
    <source>
        <dbReference type="ARBA" id="ARBA00022989"/>
    </source>
</evidence>
<dbReference type="RefSeq" id="WP_263720560.1">
    <property type="nucleotide sequence ID" value="NZ_JAOWLA010000003.1"/>
</dbReference>
<feature type="transmembrane region" description="Helical" evidence="6">
    <location>
        <begin position="324"/>
        <end position="352"/>
    </location>
</feature>
<dbReference type="InterPro" id="IPR038377">
    <property type="entry name" value="Na/Glc_symporter_sf"/>
</dbReference>
<keyword evidence="5 6" id="KW-0472">Membrane</keyword>
<feature type="transmembrane region" description="Helical" evidence="6">
    <location>
        <begin position="372"/>
        <end position="392"/>
    </location>
</feature>
<feature type="transmembrane region" description="Helical" evidence="6">
    <location>
        <begin position="158"/>
        <end position="176"/>
    </location>
</feature>
<name>A0ABT2YYX4_9RHOB</name>
<protein>
    <submittedName>
        <fullName evidence="7">Uncharacterized protein</fullName>
    </submittedName>
</protein>
<feature type="transmembrane region" description="Helical" evidence="6">
    <location>
        <begin position="245"/>
        <end position="270"/>
    </location>
</feature>
<evidence type="ECO:0000256" key="2">
    <source>
        <dbReference type="ARBA" id="ARBA00006434"/>
    </source>
</evidence>
<feature type="transmembrane region" description="Helical" evidence="6">
    <location>
        <begin position="427"/>
        <end position="450"/>
    </location>
</feature>
<feature type="transmembrane region" description="Helical" evidence="6">
    <location>
        <begin position="96"/>
        <end position="114"/>
    </location>
</feature>
<proteinExistence type="inferred from homology"/>
<evidence type="ECO:0000256" key="3">
    <source>
        <dbReference type="ARBA" id="ARBA00022692"/>
    </source>
</evidence>
<evidence type="ECO:0000313" key="7">
    <source>
        <dbReference type="EMBL" id="MCV2864089.1"/>
    </source>
</evidence>